<comment type="caution">
    <text evidence="2">The sequence shown here is derived from an EMBL/GenBank/DDBJ whole genome shotgun (WGS) entry which is preliminary data.</text>
</comment>
<reference evidence="2 3" key="1">
    <citation type="submission" date="2021-02" db="EMBL/GenBank/DDBJ databases">
        <authorList>
            <person name="Lee D.-H."/>
        </authorList>
    </citation>
    <scope>NUCLEOTIDE SEQUENCE [LARGE SCALE GENOMIC DNA]</scope>
    <source>
        <strain evidence="2 3">MMS20-R2-29</strain>
    </source>
</reference>
<keyword evidence="1" id="KW-1133">Transmembrane helix</keyword>
<name>A0ABS2JAQ4_9ACTN</name>
<evidence type="ECO:0000256" key="1">
    <source>
        <dbReference type="SAM" id="Phobius"/>
    </source>
</evidence>
<sequence length="173" mass="18135">MNVLDLIGHVADISAVPIAIIGFGVTYNQVKKTRKAAEAAESAARNSQKAIGRSSLLGLIPQLQRVEEELDRAIRSGSEPVVASSLQSWRWQAGQVRGLLQVGKLARRELLVDIQDSVSAASQAQIELSGSGGDLNLAAATKDVRDAIAKVTNELGAIATVQGIQAGGVDDAR</sequence>
<organism evidence="2 3">
    <name type="scientific">Micromonospora humidisoli</name>
    <dbReference type="NCBI Taxonomy" id="2807622"/>
    <lineage>
        <taxon>Bacteria</taxon>
        <taxon>Bacillati</taxon>
        <taxon>Actinomycetota</taxon>
        <taxon>Actinomycetes</taxon>
        <taxon>Micromonosporales</taxon>
        <taxon>Micromonosporaceae</taxon>
        <taxon>Micromonospora</taxon>
    </lineage>
</organism>
<evidence type="ECO:0000313" key="3">
    <source>
        <dbReference type="Proteomes" id="UP000809587"/>
    </source>
</evidence>
<keyword evidence="1" id="KW-0812">Transmembrane</keyword>
<feature type="transmembrane region" description="Helical" evidence="1">
    <location>
        <begin position="6"/>
        <end position="27"/>
    </location>
</feature>
<dbReference type="Proteomes" id="UP000809587">
    <property type="component" value="Unassembled WGS sequence"/>
</dbReference>
<dbReference type="EMBL" id="JAFEUO010000003">
    <property type="protein sequence ID" value="MBM7083231.1"/>
    <property type="molecule type" value="Genomic_DNA"/>
</dbReference>
<gene>
    <name evidence="2" type="ORF">JQN84_11950</name>
</gene>
<keyword evidence="1" id="KW-0472">Membrane</keyword>
<keyword evidence="3" id="KW-1185">Reference proteome</keyword>
<accession>A0ABS2JAQ4</accession>
<dbReference type="RefSeq" id="WP_204958440.1">
    <property type="nucleotide sequence ID" value="NZ_JAFEUO010000003.1"/>
</dbReference>
<protein>
    <submittedName>
        <fullName evidence="2">Uncharacterized protein</fullName>
    </submittedName>
</protein>
<proteinExistence type="predicted"/>
<evidence type="ECO:0000313" key="2">
    <source>
        <dbReference type="EMBL" id="MBM7083231.1"/>
    </source>
</evidence>